<evidence type="ECO:0000256" key="5">
    <source>
        <dbReference type="ARBA" id="ARBA00022692"/>
    </source>
</evidence>
<dbReference type="InterPro" id="IPR022645">
    <property type="entry name" value="SecD/SecF_bac"/>
</dbReference>
<keyword evidence="6" id="KW-0653">Protein transport</keyword>
<evidence type="ECO:0000259" key="11">
    <source>
        <dbReference type="Pfam" id="PF02355"/>
    </source>
</evidence>
<dbReference type="InterPro" id="IPR022813">
    <property type="entry name" value="SecD/SecF_arch_bac"/>
</dbReference>
<dbReference type="InterPro" id="IPR048634">
    <property type="entry name" value="SecD_SecF_C"/>
</dbReference>
<organism evidence="12">
    <name type="scientific">freshwater metagenome</name>
    <dbReference type="NCBI Taxonomy" id="449393"/>
    <lineage>
        <taxon>unclassified sequences</taxon>
        <taxon>metagenomes</taxon>
        <taxon>ecological metagenomes</taxon>
    </lineage>
</organism>
<evidence type="ECO:0000256" key="9">
    <source>
        <dbReference type="ARBA" id="ARBA00023136"/>
    </source>
</evidence>
<dbReference type="Gene3D" id="1.20.1640.10">
    <property type="entry name" value="Multidrug efflux transporter AcrB transmembrane domain"/>
    <property type="match status" value="1"/>
</dbReference>
<keyword evidence="4" id="KW-1003">Cell membrane</keyword>
<name>A0A094QM59_9ZZZZ</name>
<dbReference type="GO" id="GO:0006886">
    <property type="term" value="P:intracellular protein transport"/>
    <property type="evidence" value="ECO:0007669"/>
    <property type="project" value="InterPro"/>
</dbReference>
<evidence type="ECO:0000256" key="1">
    <source>
        <dbReference type="ARBA" id="ARBA00004651"/>
    </source>
</evidence>
<dbReference type="GO" id="GO:0015450">
    <property type="term" value="F:protein-transporting ATPase activity"/>
    <property type="evidence" value="ECO:0007669"/>
    <property type="project" value="InterPro"/>
</dbReference>
<dbReference type="PRINTS" id="PR01755">
    <property type="entry name" value="SECFTRNLCASE"/>
</dbReference>
<evidence type="ECO:0000313" key="12">
    <source>
        <dbReference type="EMBL" id="KGA15601.1"/>
    </source>
</evidence>
<evidence type="ECO:0000256" key="8">
    <source>
        <dbReference type="ARBA" id="ARBA00023010"/>
    </source>
</evidence>
<protein>
    <recommendedName>
        <fullName evidence="2">Protein translocase subunit SecF</fullName>
    </recommendedName>
</protein>
<keyword evidence="7 10" id="KW-1133">Transmembrane helix</keyword>
<dbReference type="SUPFAM" id="SSF82866">
    <property type="entry name" value="Multidrug efflux transporter AcrB transmembrane domain"/>
    <property type="match status" value="1"/>
</dbReference>
<reference evidence="12" key="1">
    <citation type="submission" date="2014-06" db="EMBL/GenBank/DDBJ databases">
        <title>Key roles for freshwater Actinobacteria revealed by deep metagenomic sequencing.</title>
        <authorList>
            <person name="Ghai R."/>
            <person name="Mizuno C.M."/>
            <person name="Picazo A."/>
            <person name="Camacho A."/>
            <person name="Rodriguez-Valera F."/>
        </authorList>
    </citation>
    <scope>NUCLEOTIDE SEQUENCE</scope>
</reference>
<keyword evidence="9 10" id="KW-0472">Membrane</keyword>
<dbReference type="InterPro" id="IPR022646">
    <property type="entry name" value="SecD/SecF_CS"/>
</dbReference>
<dbReference type="HAMAP" id="MF_01464_B">
    <property type="entry name" value="SecF_B"/>
    <property type="match status" value="1"/>
</dbReference>
<evidence type="ECO:0000256" key="2">
    <source>
        <dbReference type="ARBA" id="ARBA00015792"/>
    </source>
</evidence>
<gene>
    <name evidence="12" type="ORF">GM51_14470</name>
</gene>
<dbReference type="PANTHER" id="PTHR30081">
    <property type="entry name" value="PROTEIN-EXPORT MEMBRANE PROTEIN SEC"/>
    <property type="match status" value="1"/>
</dbReference>
<dbReference type="GO" id="GO:0005886">
    <property type="term" value="C:plasma membrane"/>
    <property type="evidence" value="ECO:0007669"/>
    <property type="project" value="UniProtKB-SubCell"/>
</dbReference>
<sequence>MSKLKDLGNDLYSGTKSIDIVGRRKVFYVIGIAIVIASILVPIVKGGFNFGIEFRGGSEFRIDGVAGTSQQIATDAVQSVEPGSQPLVTTVGLDSVRIQTEQLDDIASEEVRIALATAYGVESGAVTSSFIGANWGADVTEKAIIALIVFLIVVSLLMALYFRTLKMSIAALVALFHDVVITLGIYALVGFEITPAAVIGFLTILGYSLYDTVVVFDKVRENTLDVEFSETTTFSSQVNLAINQTLVRSVNTSVVAVLPVASILFVGATALGAGTLRDISLALFIGIIAGTYSSVFLAGPLYVDLRSREGRFKDKTASAKL</sequence>
<keyword evidence="8" id="KW-0811">Translocation</keyword>
<dbReference type="AlphaFoldDB" id="A0A094QM59"/>
<dbReference type="PANTHER" id="PTHR30081:SF8">
    <property type="entry name" value="PROTEIN TRANSLOCASE SUBUNIT SECF"/>
    <property type="match status" value="1"/>
</dbReference>
<dbReference type="InterPro" id="IPR005665">
    <property type="entry name" value="SecF_bac"/>
</dbReference>
<comment type="caution">
    <text evidence="12">The sequence shown here is derived from an EMBL/GenBank/DDBJ whole genome shotgun (WGS) entry which is preliminary data.</text>
</comment>
<evidence type="ECO:0000256" key="6">
    <source>
        <dbReference type="ARBA" id="ARBA00022927"/>
    </source>
</evidence>
<dbReference type="Pfam" id="PF07549">
    <property type="entry name" value="Sec_GG"/>
    <property type="match status" value="1"/>
</dbReference>
<comment type="subcellular location">
    <subcellularLocation>
        <location evidence="1">Cell membrane</location>
        <topology evidence="1">Multi-pass membrane protein</topology>
    </subcellularLocation>
</comment>
<keyword evidence="3" id="KW-0813">Transport</keyword>
<feature type="transmembrane region" description="Helical" evidence="10">
    <location>
        <begin position="193"/>
        <end position="210"/>
    </location>
</feature>
<proteinExistence type="inferred from homology"/>
<feature type="domain" description="Protein export membrane protein SecD/SecF C-terminal" evidence="11">
    <location>
        <begin position="123"/>
        <end position="307"/>
    </location>
</feature>
<feature type="transmembrane region" description="Helical" evidence="10">
    <location>
        <begin position="279"/>
        <end position="303"/>
    </location>
</feature>
<dbReference type="NCBIfam" id="TIGR00966">
    <property type="entry name" value="transloc_SecF"/>
    <property type="match status" value="1"/>
</dbReference>
<evidence type="ECO:0000256" key="10">
    <source>
        <dbReference type="SAM" id="Phobius"/>
    </source>
</evidence>
<dbReference type="NCBIfam" id="TIGR00916">
    <property type="entry name" value="2A0604s01"/>
    <property type="match status" value="1"/>
</dbReference>
<accession>A0A094QM59</accession>
<feature type="transmembrane region" description="Helical" evidence="10">
    <location>
        <begin position="26"/>
        <end position="44"/>
    </location>
</feature>
<dbReference type="InterPro" id="IPR055344">
    <property type="entry name" value="SecD_SecF_C_bact"/>
</dbReference>
<feature type="transmembrane region" description="Helical" evidence="10">
    <location>
        <begin position="169"/>
        <end position="187"/>
    </location>
</feature>
<dbReference type="EMBL" id="JNSL01000108">
    <property type="protein sequence ID" value="KGA15601.1"/>
    <property type="molecule type" value="Genomic_DNA"/>
</dbReference>
<dbReference type="Pfam" id="PF02355">
    <property type="entry name" value="SecD_SecF_C"/>
    <property type="match status" value="1"/>
</dbReference>
<evidence type="ECO:0000256" key="4">
    <source>
        <dbReference type="ARBA" id="ARBA00022475"/>
    </source>
</evidence>
<keyword evidence="5 10" id="KW-0812">Transmembrane</keyword>
<feature type="transmembrane region" description="Helical" evidence="10">
    <location>
        <begin position="143"/>
        <end position="162"/>
    </location>
</feature>
<evidence type="ECO:0000256" key="3">
    <source>
        <dbReference type="ARBA" id="ARBA00022448"/>
    </source>
</evidence>
<evidence type="ECO:0000256" key="7">
    <source>
        <dbReference type="ARBA" id="ARBA00022989"/>
    </source>
</evidence>
<feature type="transmembrane region" description="Helical" evidence="10">
    <location>
        <begin position="254"/>
        <end position="273"/>
    </location>
</feature>